<proteinExistence type="predicted"/>
<organism evidence="1 2">
    <name type="scientific">Cichorium intybus</name>
    <name type="common">Chicory</name>
    <dbReference type="NCBI Taxonomy" id="13427"/>
    <lineage>
        <taxon>Eukaryota</taxon>
        <taxon>Viridiplantae</taxon>
        <taxon>Streptophyta</taxon>
        <taxon>Embryophyta</taxon>
        <taxon>Tracheophyta</taxon>
        <taxon>Spermatophyta</taxon>
        <taxon>Magnoliopsida</taxon>
        <taxon>eudicotyledons</taxon>
        <taxon>Gunneridae</taxon>
        <taxon>Pentapetalae</taxon>
        <taxon>asterids</taxon>
        <taxon>campanulids</taxon>
        <taxon>Asterales</taxon>
        <taxon>Asteraceae</taxon>
        <taxon>Cichorioideae</taxon>
        <taxon>Cichorieae</taxon>
        <taxon>Cichoriinae</taxon>
        <taxon>Cichorium</taxon>
    </lineage>
</organism>
<reference evidence="1 2" key="2">
    <citation type="journal article" date="2022" name="Mol. Ecol. Resour.">
        <title>The genomes of chicory, endive, great burdock and yacon provide insights into Asteraceae paleo-polyploidization history and plant inulin production.</title>
        <authorList>
            <person name="Fan W."/>
            <person name="Wang S."/>
            <person name="Wang H."/>
            <person name="Wang A."/>
            <person name="Jiang F."/>
            <person name="Liu H."/>
            <person name="Zhao H."/>
            <person name="Xu D."/>
            <person name="Zhang Y."/>
        </authorList>
    </citation>
    <scope>NUCLEOTIDE SEQUENCE [LARGE SCALE GENOMIC DNA]</scope>
    <source>
        <strain evidence="2">cv. Punajuju</strain>
        <tissue evidence="1">Leaves</tissue>
    </source>
</reference>
<dbReference type="EMBL" id="CM042014">
    <property type="protein sequence ID" value="KAI3723840.1"/>
    <property type="molecule type" value="Genomic_DNA"/>
</dbReference>
<name>A0ACB9BPA6_CICIN</name>
<sequence length="78" mass="8227">MKDSCLGPPAATSTHRHRPITALLPPVSSSSTKSDNDEKLIQLINRSTSPAAGDLGLPVASPIAASWSLLWKVLNHSN</sequence>
<protein>
    <submittedName>
        <fullName evidence="1">Uncharacterized protein</fullName>
    </submittedName>
</protein>
<gene>
    <name evidence="1" type="ORF">L2E82_35601</name>
</gene>
<evidence type="ECO:0000313" key="1">
    <source>
        <dbReference type="EMBL" id="KAI3723840.1"/>
    </source>
</evidence>
<reference evidence="2" key="1">
    <citation type="journal article" date="2022" name="Mol. Ecol. Resour.">
        <title>The genomes of chicory, endive, great burdock and yacon provide insights into Asteraceae palaeo-polyploidization history and plant inulin production.</title>
        <authorList>
            <person name="Fan W."/>
            <person name="Wang S."/>
            <person name="Wang H."/>
            <person name="Wang A."/>
            <person name="Jiang F."/>
            <person name="Liu H."/>
            <person name="Zhao H."/>
            <person name="Xu D."/>
            <person name="Zhang Y."/>
        </authorList>
    </citation>
    <scope>NUCLEOTIDE SEQUENCE [LARGE SCALE GENOMIC DNA]</scope>
    <source>
        <strain evidence="2">cv. Punajuju</strain>
    </source>
</reference>
<evidence type="ECO:0000313" key="2">
    <source>
        <dbReference type="Proteomes" id="UP001055811"/>
    </source>
</evidence>
<dbReference type="Proteomes" id="UP001055811">
    <property type="component" value="Linkage Group LG06"/>
</dbReference>
<comment type="caution">
    <text evidence="1">The sequence shown here is derived from an EMBL/GenBank/DDBJ whole genome shotgun (WGS) entry which is preliminary data.</text>
</comment>
<keyword evidence="2" id="KW-1185">Reference proteome</keyword>
<accession>A0ACB9BPA6</accession>